<keyword evidence="3 4" id="KW-0012">Acyltransferase</keyword>
<dbReference type="InterPro" id="IPR042203">
    <property type="entry name" value="Leu/Phe-tRNA_Trfase_C"/>
</dbReference>
<proteinExistence type="inferred from homology"/>
<accession>A0ABQ1F5H3</accession>
<dbReference type="Pfam" id="PF03588">
    <property type="entry name" value="Leu_Phe_trans"/>
    <property type="match status" value="1"/>
</dbReference>
<comment type="similarity">
    <text evidence="4">Belongs to the L/F-transferase family.</text>
</comment>
<dbReference type="SUPFAM" id="SSF55729">
    <property type="entry name" value="Acyl-CoA N-acyltransferases (Nat)"/>
    <property type="match status" value="1"/>
</dbReference>
<dbReference type="InterPro" id="IPR004616">
    <property type="entry name" value="Leu/Phe-tRNA_Trfase"/>
</dbReference>
<dbReference type="InterPro" id="IPR016181">
    <property type="entry name" value="Acyl_CoA_acyltransferase"/>
</dbReference>
<comment type="catalytic activity">
    <reaction evidence="4">
        <text>L-phenylalanyl-tRNA(Phe) + an N-terminal L-alpha-aminoacyl-[protein] = an N-terminal L-phenylalanyl-L-alpha-aminoacyl-[protein] + tRNA(Phe)</text>
        <dbReference type="Rhea" id="RHEA:43632"/>
        <dbReference type="Rhea" id="RHEA-COMP:9668"/>
        <dbReference type="Rhea" id="RHEA-COMP:9699"/>
        <dbReference type="Rhea" id="RHEA-COMP:10636"/>
        <dbReference type="Rhea" id="RHEA-COMP:10637"/>
        <dbReference type="ChEBI" id="CHEBI:78442"/>
        <dbReference type="ChEBI" id="CHEBI:78531"/>
        <dbReference type="ChEBI" id="CHEBI:78597"/>
        <dbReference type="ChEBI" id="CHEBI:83561"/>
        <dbReference type="EC" id="2.3.2.6"/>
    </reaction>
</comment>
<dbReference type="Proteomes" id="UP000603317">
    <property type="component" value="Unassembled WGS sequence"/>
</dbReference>
<comment type="catalytic activity">
    <reaction evidence="4">
        <text>N-terminal L-arginyl-[protein] + L-leucyl-tRNA(Leu) = N-terminal L-leucyl-L-arginyl-[protein] + tRNA(Leu) + H(+)</text>
        <dbReference type="Rhea" id="RHEA:50416"/>
        <dbReference type="Rhea" id="RHEA-COMP:9613"/>
        <dbReference type="Rhea" id="RHEA-COMP:9622"/>
        <dbReference type="Rhea" id="RHEA-COMP:12672"/>
        <dbReference type="Rhea" id="RHEA-COMP:12673"/>
        <dbReference type="ChEBI" id="CHEBI:15378"/>
        <dbReference type="ChEBI" id="CHEBI:64719"/>
        <dbReference type="ChEBI" id="CHEBI:78442"/>
        <dbReference type="ChEBI" id="CHEBI:78494"/>
        <dbReference type="ChEBI" id="CHEBI:133044"/>
        <dbReference type="EC" id="2.3.2.6"/>
    </reaction>
</comment>
<keyword evidence="2 4" id="KW-0808">Transferase</keyword>
<evidence type="ECO:0000256" key="1">
    <source>
        <dbReference type="ARBA" id="ARBA00022490"/>
    </source>
</evidence>
<dbReference type="HAMAP" id="MF_00688">
    <property type="entry name" value="Leu_Phe_trans"/>
    <property type="match status" value="1"/>
</dbReference>
<dbReference type="EC" id="2.3.2.6" evidence="4"/>
<reference evidence="6" key="1">
    <citation type="journal article" date="2019" name="Int. J. Syst. Evol. Microbiol.">
        <title>The Global Catalogue of Microorganisms (GCM) 10K type strain sequencing project: providing services to taxonomists for standard genome sequencing and annotation.</title>
        <authorList>
            <consortium name="The Broad Institute Genomics Platform"/>
            <consortium name="The Broad Institute Genome Sequencing Center for Infectious Disease"/>
            <person name="Wu L."/>
            <person name="Ma J."/>
        </authorList>
    </citation>
    <scope>NUCLEOTIDE SEQUENCE [LARGE SCALE GENOMIC DNA]</scope>
    <source>
        <strain evidence="6">CGMCC 1.15297</strain>
    </source>
</reference>
<evidence type="ECO:0000256" key="4">
    <source>
        <dbReference type="HAMAP-Rule" id="MF_00688"/>
    </source>
</evidence>
<dbReference type="GO" id="GO:0016740">
    <property type="term" value="F:transferase activity"/>
    <property type="evidence" value="ECO:0007669"/>
    <property type="project" value="UniProtKB-KW"/>
</dbReference>
<gene>
    <name evidence="4 5" type="primary">aat</name>
    <name evidence="5" type="ORF">GCM10010923_05870</name>
</gene>
<comment type="subcellular location">
    <subcellularLocation>
        <location evidence="4">Cytoplasm</location>
    </subcellularLocation>
</comment>
<dbReference type="EMBL" id="BMID01000001">
    <property type="protein sequence ID" value="GGA00161.1"/>
    <property type="molecule type" value="Genomic_DNA"/>
</dbReference>
<comment type="caution">
    <text evidence="5">The sequence shown here is derived from an EMBL/GenBank/DDBJ whole genome shotgun (WGS) entry which is preliminary data.</text>
</comment>
<name>A0ABQ1F5H3_9SPHN</name>
<sequence length="238" mass="25679">MMHAPSPTPPVPADILLAAYRAGIFPMADGREDPEMFWVEPRERAVFPIDGFRASTSLRKLLRQEKFEVTCNADFAGVIAACAEPRRERPDEESGTWISHAIEASYNALHRAGHAHSVEVWQDGALVGGLYGVDLPGTFCGESMFSRADNASKIALAWLVAAMRAAGKILLDCQFITPHLRTLGAVTMSQADYLVLLEKALKTNAAPLPEGFAALAQKAQLSGVSPGKLIAQSFTQTS</sequence>
<dbReference type="PANTHER" id="PTHR30098">
    <property type="entry name" value="LEUCYL/PHENYLALANYL-TRNA--PROTEIN TRANSFERASE"/>
    <property type="match status" value="1"/>
</dbReference>
<dbReference type="PANTHER" id="PTHR30098:SF2">
    <property type="entry name" value="LEUCYL_PHENYLALANYL-TRNA--PROTEIN TRANSFERASE"/>
    <property type="match status" value="1"/>
</dbReference>
<comment type="function">
    <text evidence="4">Functions in the N-end rule pathway of protein degradation where it conjugates Leu, Phe and, less efficiently, Met from aminoacyl-tRNAs to the N-termini of proteins containing an N-terminal arginine or lysine.</text>
</comment>
<keyword evidence="6" id="KW-1185">Reference proteome</keyword>
<comment type="catalytic activity">
    <reaction evidence="4">
        <text>N-terminal L-lysyl-[protein] + L-leucyl-tRNA(Leu) = N-terminal L-leucyl-L-lysyl-[protein] + tRNA(Leu) + H(+)</text>
        <dbReference type="Rhea" id="RHEA:12340"/>
        <dbReference type="Rhea" id="RHEA-COMP:9613"/>
        <dbReference type="Rhea" id="RHEA-COMP:9622"/>
        <dbReference type="Rhea" id="RHEA-COMP:12670"/>
        <dbReference type="Rhea" id="RHEA-COMP:12671"/>
        <dbReference type="ChEBI" id="CHEBI:15378"/>
        <dbReference type="ChEBI" id="CHEBI:65249"/>
        <dbReference type="ChEBI" id="CHEBI:78442"/>
        <dbReference type="ChEBI" id="CHEBI:78494"/>
        <dbReference type="ChEBI" id="CHEBI:133043"/>
        <dbReference type="EC" id="2.3.2.6"/>
    </reaction>
</comment>
<dbReference type="NCBIfam" id="TIGR00667">
    <property type="entry name" value="aat"/>
    <property type="match status" value="1"/>
</dbReference>
<evidence type="ECO:0000313" key="6">
    <source>
        <dbReference type="Proteomes" id="UP000603317"/>
    </source>
</evidence>
<evidence type="ECO:0000256" key="3">
    <source>
        <dbReference type="ARBA" id="ARBA00023315"/>
    </source>
</evidence>
<evidence type="ECO:0000256" key="2">
    <source>
        <dbReference type="ARBA" id="ARBA00022679"/>
    </source>
</evidence>
<protein>
    <recommendedName>
        <fullName evidence="4">Leucyl/phenylalanyl-tRNA--protein transferase</fullName>
        <ecNumber evidence="4">2.3.2.6</ecNumber>
    </recommendedName>
    <alternativeName>
        <fullName evidence="4">L/F-transferase</fullName>
    </alternativeName>
    <alternativeName>
        <fullName evidence="4">Leucyltransferase</fullName>
    </alternativeName>
    <alternativeName>
        <fullName evidence="4">Phenyalanyltransferase</fullName>
    </alternativeName>
</protein>
<dbReference type="Gene3D" id="3.40.630.70">
    <property type="entry name" value="Leucyl/phenylalanyl-tRNA-protein transferase, C-terminal domain"/>
    <property type="match status" value="1"/>
</dbReference>
<evidence type="ECO:0000313" key="5">
    <source>
        <dbReference type="EMBL" id="GGA00161.1"/>
    </source>
</evidence>
<keyword evidence="1 4" id="KW-0963">Cytoplasm</keyword>
<organism evidence="5 6">
    <name type="scientific">Blastomonas marina</name>
    <dbReference type="NCBI Taxonomy" id="1867408"/>
    <lineage>
        <taxon>Bacteria</taxon>
        <taxon>Pseudomonadati</taxon>
        <taxon>Pseudomonadota</taxon>
        <taxon>Alphaproteobacteria</taxon>
        <taxon>Sphingomonadales</taxon>
        <taxon>Sphingomonadaceae</taxon>
        <taxon>Blastomonas</taxon>
    </lineage>
</organism>